<reference evidence="3" key="1">
    <citation type="submission" date="2017-09" db="EMBL/GenBank/DDBJ databases">
        <title>Depth-based differentiation of microbial function through sediment-hosted aquifers and enrichment of novel symbionts in the deep terrestrial subsurface.</title>
        <authorList>
            <person name="Probst A.J."/>
            <person name="Ladd B."/>
            <person name="Jarett J.K."/>
            <person name="Geller-Mcgrath D.E."/>
            <person name="Sieber C.M.K."/>
            <person name="Emerson J.B."/>
            <person name="Anantharaman K."/>
            <person name="Thomas B.C."/>
            <person name="Malmstrom R."/>
            <person name="Stieglmeier M."/>
            <person name="Klingl A."/>
            <person name="Woyke T."/>
            <person name="Ryan C.M."/>
            <person name="Banfield J.F."/>
        </authorList>
    </citation>
    <scope>NUCLEOTIDE SEQUENCE [LARGE SCALE GENOMIC DNA]</scope>
</reference>
<dbReference type="PANTHER" id="PTHR48090">
    <property type="entry name" value="UNDECAPRENYL-PHOSPHATE 4-DEOXY-4-FORMAMIDO-L-ARABINOSE TRANSFERASE-RELATED"/>
    <property type="match status" value="1"/>
</dbReference>
<dbReference type="InterPro" id="IPR001173">
    <property type="entry name" value="Glyco_trans_2-like"/>
</dbReference>
<evidence type="ECO:0000259" key="1">
    <source>
        <dbReference type="Pfam" id="PF00535"/>
    </source>
</evidence>
<accession>A0A2M7VG46</accession>
<dbReference type="EMBL" id="PFPO01000016">
    <property type="protein sequence ID" value="PIZ99669.1"/>
    <property type="molecule type" value="Genomic_DNA"/>
</dbReference>
<proteinExistence type="predicted"/>
<dbReference type="Gene3D" id="3.90.550.10">
    <property type="entry name" value="Spore Coat Polysaccharide Biosynthesis Protein SpsA, Chain A"/>
    <property type="match status" value="1"/>
</dbReference>
<dbReference type="InterPro" id="IPR029044">
    <property type="entry name" value="Nucleotide-diphossugar_trans"/>
</dbReference>
<dbReference type="GO" id="GO:0016740">
    <property type="term" value="F:transferase activity"/>
    <property type="evidence" value="ECO:0007669"/>
    <property type="project" value="UniProtKB-KW"/>
</dbReference>
<name>A0A2M7VG46_9BACT</name>
<sequence>MPKLSIIIPAYNEEKTIDLILQKIVDLDLLSWSKEIIVVDDCSTDQTWQLLQRWQGDIKLLRLAKNSGKTAAVCAGIKEASGDYIVIQDADLEYHPQDLLIMIKEVDQYQRAVVYGSRRLGDKSHYSYLTYLWGANLITWLTNILYRQKLTDVETCYKLIRIDLLKQMNIVSHNYVWENEVTAKLAKQGVKIVEVPISYSPRSKEEGKKINWRHGLEALWATIRFRF</sequence>
<dbReference type="SUPFAM" id="SSF53448">
    <property type="entry name" value="Nucleotide-diphospho-sugar transferases"/>
    <property type="match status" value="1"/>
</dbReference>
<protein>
    <submittedName>
        <fullName evidence="2">Glycosyl transferase</fullName>
    </submittedName>
</protein>
<feature type="domain" description="Glycosyltransferase 2-like" evidence="1">
    <location>
        <begin position="5"/>
        <end position="166"/>
    </location>
</feature>
<dbReference type="AlphaFoldDB" id="A0A2M7VG46"/>
<keyword evidence="2" id="KW-0808">Transferase</keyword>
<evidence type="ECO:0000313" key="2">
    <source>
        <dbReference type="EMBL" id="PIZ99669.1"/>
    </source>
</evidence>
<organism evidence="2 3">
    <name type="scientific">Candidatus Komeilibacteria bacterium CG_4_10_14_0_2_um_filter_37_10</name>
    <dbReference type="NCBI Taxonomy" id="1974470"/>
    <lineage>
        <taxon>Bacteria</taxon>
        <taxon>Candidatus Komeiliibacteriota</taxon>
    </lineage>
</organism>
<gene>
    <name evidence="2" type="ORF">COX77_00915</name>
</gene>
<comment type="caution">
    <text evidence="2">The sequence shown here is derived from an EMBL/GenBank/DDBJ whole genome shotgun (WGS) entry which is preliminary data.</text>
</comment>
<evidence type="ECO:0000313" key="3">
    <source>
        <dbReference type="Proteomes" id="UP000230405"/>
    </source>
</evidence>
<dbReference type="PANTHER" id="PTHR48090:SF7">
    <property type="entry name" value="RFBJ PROTEIN"/>
    <property type="match status" value="1"/>
</dbReference>
<dbReference type="Pfam" id="PF00535">
    <property type="entry name" value="Glycos_transf_2"/>
    <property type="match status" value="1"/>
</dbReference>
<dbReference type="InterPro" id="IPR050256">
    <property type="entry name" value="Glycosyltransferase_2"/>
</dbReference>
<dbReference type="CDD" id="cd04179">
    <property type="entry name" value="DPM_DPG-synthase_like"/>
    <property type="match status" value="1"/>
</dbReference>
<dbReference type="Proteomes" id="UP000230405">
    <property type="component" value="Unassembled WGS sequence"/>
</dbReference>